<gene>
    <name evidence="1" type="ORF">QAD02_005429</name>
</gene>
<organism evidence="1 2">
    <name type="scientific">Eretmocerus hayati</name>
    <dbReference type="NCBI Taxonomy" id="131215"/>
    <lineage>
        <taxon>Eukaryota</taxon>
        <taxon>Metazoa</taxon>
        <taxon>Ecdysozoa</taxon>
        <taxon>Arthropoda</taxon>
        <taxon>Hexapoda</taxon>
        <taxon>Insecta</taxon>
        <taxon>Pterygota</taxon>
        <taxon>Neoptera</taxon>
        <taxon>Endopterygota</taxon>
        <taxon>Hymenoptera</taxon>
        <taxon>Apocrita</taxon>
        <taxon>Proctotrupomorpha</taxon>
        <taxon>Chalcidoidea</taxon>
        <taxon>Aphelinidae</taxon>
        <taxon>Aphelininae</taxon>
        <taxon>Eretmocerus</taxon>
    </lineage>
</organism>
<reference evidence="1" key="1">
    <citation type="submission" date="2023-04" db="EMBL/GenBank/DDBJ databases">
        <title>A chromosome-level genome assembly of the parasitoid wasp Eretmocerus hayati.</title>
        <authorList>
            <person name="Zhong Y."/>
            <person name="Liu S."/>
            <person name="Liu Y."/>
        </authorList>
    </citation>
    <scope>NUCLEOTIDE SEQUENCE</scope>
    <source>
        <strain evidence="1">ZJU_SS_LIU_2023</strain>
    </source>
</reference>
<accession>A0ACC2NSS4</accession>
<dbReference type="Proteomes" id="UP001239111">
    <property type="component" value="Chromosome 3"/>
</dbReference>
<keyword evidence="2" id="KW-1185">Reference proteome</keyword>
<proteinExistence type="predicted"/>
<name>A0ACC2NSS4_9HYME</name>
<dbReference type="EMBL" id="CM056743">
    <property type="protein sequence ID" value="KAJ8674167.1"/>
    <property type="molecule type" value="Genomic_DNA"/>
</dbReference>
<evidence type="ECO:0000313" key="1">
    <source>
        <dbReference type="EMBL" id="KAJ8674167.1"/>
    </source>
</evidence>
<evidence type="ECO:0000313" key="2">
    <source>
        <dbReference type="Proteomes" id="UP001239111"/>
    </source>
</evidence>
<sequence length="138" mass="14843">MPPEAQQPTLGCSGGASVSIHSQQVVQTSSTTTTTRINCASGVMHHRDNSPDQQHSHNQDPLQDGSDQDDPLDDERGLEDCSPGMGDEEDDDGDSNGRTIFPWMKKIHVAGIGMLIALGDFAPWEARKLILCVKCSLG</sequence>
<comment type="caution">
    <text evidence="1">The sequence shown here is derived from an EMBL/GenBank/DDBJ whole genome shotgun (WGS) entry which is preliminary data.</text>
</comment>
<protein>
    <submittedName>
        <fullName evidence="1">Uncharacterized protein</fullName>
    </submittedName>
</protein>